<keyword evidence="9 11" id="KW-0539">Nucleus</keyword>
<evidence type="ECO:0000256" key="2">
    <source>
        <dbReference type="ARBA" id="ARBA00004123"/>
    </source>
</evidence>
<feature type="binding site" evidence="11">
    <location>
        <begin position="93"/>
        <end position="94"/>
    </location>
    <ligand>
        <name>S-adenosyl-L-methionine</name>
        <dbReference type="ChEBI" id="CHEBI:59789"/>
    </ligand>
</feature>
<comment type="catalytic activity">
    <reaction evidence="1 11">
        <text>guanosine(46) in tRNA + S-adenosyl-L-methionine = N(7)-methylguanosine(46) in tRNA + S-adenosyl-L-homocysteine</text>
        <dbReference type="Rhea" id="RHEA:42708"/>
        <dbReference type="Rhea" id="RHEA-COMP:10188"/>
        <dbReference type="Rhea" id="RHEA-COMP:10189"/>
        <dbReference type="ChEBI" id="CHEBI:57856"/>
        <dbReference type="ChEBI" id="CHEBI:59789"/>
        <dbReference type="ChEBI" id="CHEBI:74269"/>
        <dbReference type="ChEBI" id="CHEBI:74480"/>
        <dbReference type="EC" id="2.1.1.33"/>
    </reaction>
</comment>
<dbReference type="PANTHER" id="PTHR23417:SF16">
    <property type="entry name" value="TRNA (GUANINE-N(7)-)-METHYLTRANSFERASE"/>
    <property type="match status" value="1"/>
</dbReference>
<dbReference type="GO" id="GO:0000049">
    <property type="term" value="F:tRNA binding"/>
    <property type="evidence" value="ECO:0007669"/>
    <property type="project" value="UniProtKB-UniRule"/>
</dbReference>
<dbReference type="EMBL" id="GECZ01017103">
    <property type="protein sequence ID" value="JAS52666.1"/>
    <property type="molecule type" value="Transcribed_RNA"/>
</dbReference>
<evidence type="ECO:0000256" key="7">
    <source>
        <dbReference type="ARBA" id="ARBA00022694"/>
    </source>
</evidence>
<comment type="subcellular location">
    <subcellularLocation>
        <location evidence="2 11">Nucleus</location>
    </subcellularLocation>
</comment>
<dbReference type="InterPro" id="IPR003358">
    <property type="entry name" value="tRNA_(Gua-N-7)_MeTrfase_Trmb"/>
</dbReference>
<sequence length="265" mass="30554">MSVSTTTKSLPQKKYYRQRAHSNPIADHCFEYPVSPDKMDWSTLYPQYVDTSGESDDKGMVKKVEFADVGCGYGGLLVTLSPMFPDTLMLGMEIRVKVSDYVMDRIAALRSQHEGQYQNIACVRTNAMKYLPNYFHKGQLKKMFFLYPDPHFKKAKHKWRIINTTLLAEYAYVLAEGGRVYTVTDVQDLHEWMVKHLSEHPLFRQLSQDQLDEDPVVAKLLDSTEEGQKVTRNHGDKFLAAFERIGYSYVKNDAIEDCHMLTEDS</sequence>
<feature type="active site" evidence="11">
    <location>
        <position position="149"/>
    </location>
</feature>
<dbReference type="SUPFAM" id="SSF53335">
    <property type="entry name" value="S-adenosyl-L-methionine-dependent methyltransferases"/>
    <property type="match status" value="1"/>
</dbReference>
<feature type="binding site" evidence="11">
    <location>
        <begin position="126"/>
        <end position="127"/>
    </location>
    <ligand>
        <name>S-adenosyl-L-methionine</name>
        <dbReference type="ChEBI" id="CHEBI:59789"/>
    </ligand>
</feature>
<dbReference type="Pfam" id="PF02390">
    <property type="entry name" value="Methyltransf_4"/>
    <property type="match status" value="1"/>
</dbReference>
<protein>
    <recommendedName>
        <fullName evidence="11">tRNA (guanine-N(7)-)-methyltransferase</fullName>
        <ecNumber evidence="11">2.1.1.33</ecNumber>
    </recommendedName>
    <alternativeName>
        <fullName evidence="11">tRNA (guanine(46)-N(7))-methyltransferase</fullName>
    </alternativeName>
    <alternativeName>
        <fullName evidence="11">tRNA(m7G46)-methyltransferase</fullName>
    </alternativeName>
</protein>
<feature type="binding site" evidence="11">
    <location>
        <position position="146"/>
    </location>
    <ligand>
        <name>S-adenosyl-L-methionine</name>
        <dbReference type="ChEBI" id="CHEBI:59789"/>
    </ligand>
</feature>
<evidence type="ECO:0000313" key="12">
    <source>
        <dbReference type="EMBL" id="JAS52666.1"/>
    </source>
</evidence>
<dbReference type="Gene3D" id="3.40.50.150">
    <property type="entry name" value="Vaccinia Virus protein VP39"/>
    <property type="match status" value="1"/>
</dbReference>
<evidence type="ECO:0000256" key="11">
    <source>
        <dbReference type="HAMAP-Rule" id="MF_03055"/>
    </source>
</evidence>
<gene>
    <name evidence="12" type="ORF">g.17282</name>
</gene>
<dbReference type="InterPro" id="IPR025763">
    <property type="entry name" value="Trm8_euk"/>
</dbReference>
<dbReference type="GO" id="GO:0106143">
    <property type="term" value="C:tRNA (m7G46) methyltransferase complex"/>
    <property type="evidence" value="ECO:0007669"/>
    <property type="project" value="UniProtKB-ARBA"/>
</dbReference>
<feature type="binding site" evidence="11">
    <location>
        <begin position="224"/>
        <end position="226"/>
    </location>
    <ligand>
        <name>S-adenosyl-L-methionine</name>
        <dbReference type="ChEBI" id="CHEBI:59789"/>
    </ligand>
</feature>
<comment type="similarity">
    <text evidence="11">Belongs to the class I-like SAM-binding methyltransferase superfamily. TrmB family.</text>
</comment>
<dbReference type="HAMAP" id="MF_03055">
    <property type="entry name" value="tRNA_methyltr_TrmB_euk"/>
    <property type="match status" value="1"/>
</dbReference>
<evidence type="ECO:0000256" key="8">
    <source>
        <dbReference type="ARBA" id="ARBA00022884"/>
    </source>
</evidence>
<name>A0A1B6FR27_9HEMI</name>
<evidence type="ECO:0000256" key="4">
    <source>
        <dbReference type="ARBA" id="ARBA00022603"/>
    </source>
</evidence>
<keyword evidence="6 11" id="KW-0949">S-adenosyl-L-methionine</keyword>
<dbReference type="PANTHER" id="PTHR23417">
    <property type="entry name" value="3-DEOXY-D-MANNO-OCTULOSONIC-ACID TRANSFERASE/TRNA GUANINE-N 7 - -METHYLTRANSFERASE"/>
    <property type="match status" value="1"/>
</dbReference>
<keyword evidence="8 11" id="KW-0694">RNA-binding</keyword>
<dbReference type="EC" id="2.1.1.33" evidence="11"/>
<comment type="function">
    <text evidence="11">Catalyzes the formation of N(7)-methylguanine at position 46 (m7G46) in tRNA.</text>
</comment>
<dbReference type="PROSITE" id="PS51625">
    <property type="entry name" value="SAM_MT_TRMB"/>
    <property type="match status" value="1"/>
</dbReference>
<accession>A0A1B6FR27</accession>
<dbReference type="UniPathway" id="UPA00989"/>
<dbReference type="AlphaFoldDB" id="A0A1B6FR27"/>
<proteinExistence type="inferred from homology"/>
<dbReference type="GO" id="GO:0005634">
    <property type="term" value="C:nucleus"/>
    <property type="evidence" value="ECO:0007669"/>
    <property type="project" value="UniProtKB-SubCell"/>
</dbReference>
<evidence type="ECO:0000256" key="6">
    <source>
        <dbReference type="ARBA" id="ARBA00022691"/>
    </source>
</evidence>
<dbReference type="GO" id="GO:0008176">
    <property type="term" value="F:tRNA (guanine(46)-N7)-methyltransferase activity"/>
    <property type="evidence" value="ECO:0007669"/>
    <property type="project" value="UniProtKB-UniRule"/>
</dbReference>
<keyword evidence="3 11" id="KW-0820">tRNA-binding</keyword>
<evidence type="ECO:0000256" key="3">
    <source>
        <dbReference type="ARBA" id="ARBA00022555"/>
    </source>
</evidence>
<dbReference type="InterPro" id="IPR029063">
    <property type="entry name" value="SAM-dependent_MTases_sf"/>
</dbReference>
<keyword evidence="7 11" id="KW-0819">tRNA processing</keyword>
<feature type="binding site" evidence="11">
    <location>
        <position position="70"/>
    </location>
    <ligand>
        <name>S-adenosyl-L-methionine</name>
        <dbReference type="ChEBI" id="CHEBI:59789"/>
    </ligand>
</feature>
<evidence type="ECO:0000256" key="9">
    <source>
        <dbReference type="ARBA" id="ARBA00023242"/>
    </source>
</evidence>
<evidence type="ECO:0000256" key="10">
    <source>
        <dbReference type="ARBA" id="ARBA00060552"/>
    </source>
</evidence>
<keyword evidence="4 11" id="KW-0489">Methyltransferase</keyword>
<keyword evidence="5 11" id="KW-0808">Transferase</keyword>
<comment type="pathway">
    <text evidence="10 11">tRNA modification; N(7)-methylguanine-tRNA biosynthesis.</text>
</comment>
<organism evidence="12">
    <name type="scientific">Cuerna arida</name>
    <dbReference type="NCBI Taxonomy" id="1464854"/>
    <lineage>
        <taxon>Eukaryota</taxon>
        <taxon>Metazoa</taxon>
        <taxon>Ecdysozoa</taxon>
        <taxon>Arthropoda</taxon>
        <taxon>Hexapoda</taxon>
        <taxon>Insecta</taxon>
        <taxon>Pterygota</taxon>
        <taxon>Neoptera</taxon>
        <taxon>Paraneoptera</taxon>
        <taxon>Hemiptera</taxon>
        <taxon>Auchenorrhyncha</taxon>
        <taxon>Membracoidea</taxon>
        <taxon>Cicadellidae</taxon>
        <taxon>Cicadellinae</taxon>
        <taxon>Proconiini</taxon>
        <taxon>Cuerna</taxon>
    </lineage>
</organism>
<dbReference type="FunFam" id="3.40.50.150:FF:000060">
    <property type="entry name" value="tRNA (guanine-N(7)-)-methyltransferase"/>
    <property type="match status" value="1"/>
</dbReference>
<evidence type="ECO:0000256" key="1">
    <source>
        <dbReference type="ARBA" id="ARBA00000142"/>
    </source>
</evidence>
<dbReference type="NCBIfam" id="TIGR00091">
    <property type="entry name" value="tRNA (guanosine(46)-N7)-methyltransferase TrmB"/>
    <property type="match status" value="1"/>
</dbReference>
<reference evidence="12" key="1">
    <citation type="submission" date="2015-11" db="EMBL/GenBank/DDBJ databases">
        <title>De novo transcriptome assembly of four potential Pierce s Disease insect vectors from Arizona vineyards.</title>
        <authorList>
            <person name="Tassone E.E."/>
        </authorList>
    </citation>
    <scope>NUCLEOTIDE SEQUENCE</scope>
</reference>
<evidence type="ECO:0000256" key="5">
    <source>
        <dbReference type="ARBA" id="ARBA00022679"/>
    </source>
</evidence>